<proteinExistence type="predicted"/>
<evidence type="ECO:0000313" key="2">
    <source>
        <dbReference type="Proteomes" id="UP000324222"/>
    </source>
</evidence>
<sequence>MSIRWSNRTQKSWTHFHTHPGDFIQLQKLMWGLQ</sequence>
<comment type="caution">
    <text evidence="1">The sequence shown here is derived from an EMBL/GenBank/DDBJ whole genome shotgun (WGS) entry which is preliminary data.</text>
</comment>
<dbReference type="Proteomes" id="UP000324222">
    <property type="component" value="Unassembled WGS sequence"/>
</dbReference>
<keyword evidence="2" id="KW-1185">Reference proteome</keyword>
<name>A0A5B7GA22_PORTR</name>
<reference evidence="1 2" key="1">
    <citation type="submission" date="2019-05" db="EMBL/GenBank/DDBJ databases">
        <title>Another draft genome of Portunus trituberculatus and its Hox gene families provides insights of decapod evolution.</title>
        <authorList>
            <person name="Jeong J.-H."/>
            <person name="Song I."/>
            <person name="Kim S."/>
            <person name="Choi T."/>
            <person name="Kim D."/>
            <person name="Ryu S."/>
            <person name="Kim W."/>
        </authorList>
    </citation>
    <scope>NUCLEOTIDE SEQUENCE [LARGE SCALE GENOMIC DNA]</scope>
    <source>
        <tissue evidence="1">Muscle</tissue>
    </source>
</reference>
<protein>
    <submittedName>
        <fullName evidence="1">Uncharacterized protein</fullName>
    </submittedName>
</protein>
<organism evidence="1 2">
    <name type="scientific">Portunus trituberculatus</name>
    <name type="common">Swimming crab</name>
    <name type="synonym">Neptunus trituberculatus</name>
    <dbReference type="NCBI Taxonomy" id="210409"/>
    <lineage>
        <taxon>Eukaryota</taxon>
        <taxon>Metazoa</taxon>
        <taxon>Ecdysozoa</taxon>
        <taxon>Arthropoda</taxon>
        <taxon>Crustacea</taxon>
        <taxon>Multicrustacea</taxon>
        <taxon>Malacostraca</taxon>
        <taxon>Eumalacostraca</taxon>
        <taxon>Eucarida</taxon>
        <taxon>Decapoda</taxon>
        <taxon>Pleocyemata</taxon>
        <taxon>Brachyura</taxon>
        <taxon>Eubrachyura</taxon>
        <taxon>Portunoidea</taxon>
        <taxon>Portunidae</taxon>
        <taxon>Portuninae</taxon>
        <taxon>Portunus</taxon>
    </lineage>
</organism>
<evidence type="ECO:0000313" key="1">
    <source>
        <dbReference type="EMBL" id="MPC56881.1"/>
    </source>
</evidence>
<accession>A0A5B7GA22</accession>
<dbReference type="AlphaFoldDB" id="A0A5B7GA22"/>
<gene>
    <name evidence="1" type="ORF">E2C01_050847</name>
</gene>
<dbReference type="EMBL" id="VSRR010014325">
    <property type="protein sequence ID" value="MPC56881.1"/>
    <property type="molecule type" value="Genomic_DNA"/>
</dbReference>